<reference evidence="2 3" key="1">
    <citation type="journal article" date="2014" name="Int. J. Syst. Evol. Microbiol.">
        <title>Brachybacterium ginsengisoli sp. nov., isolated from soil of a ginseng field.</title>
        <authorList>
            <person name="Hoang V.A."/>
            <person name="Kim Y.J."/>
            <person name="Nguyen N.L."/>
            <person name="Yang D.C."/>
        </authorList>
    </citation>
    <scope>NUCLEOTIDE SEQUENCE [LARGE SCALE GENOMIC DNA]</scope>
    <source>
        <strain evidence="2 3">DCY80</strain>
    </source>
</reference>
<name>A0A291H2C3_9MICO</name>
<gene>
    <name evidence="2" type="ORF">CFK41_12570</name>
</gene>
<feature type="transmembrane region" description="Helical" evidence="1">
    <location>
        <begin position="107"/>
        <end position="127"/>
    </location>
</feature>
<accession>A0A291H2C3</accession>
<keyword evidence="1" id="KW-1133">Transmembrane helix</keyword>
<evidence type="ECO:0000313" key="2">
    <source>
        <dbReference type="EMBL" id="ATG56611.1"/>
    </source>
</evidence>
<feature type="transmembrane region" description="Helical" evidence="1">
    <location>
        <begin position="54"/>
        <end position="79"/>
    </location>
</feature>
<proteinExistence type="predicted"/>
<keyword evidence="1" id="KW-0472">Membrane</keyword>
<dbReference type="EMBL" id="CP023564">
    <property type="protein sequence ID" value="ATG56611.1"/>
    <property type="molecule type" value="Genomic_DNA"/>
</dbReference>
<organism evidence="2 3">
    <name type="scientific">Brachybacterium ginsengisoli</name>
    <dbReference type="NCBI Taxonomy" id="1331682"/>
    <lineage>
        <taxon>Bacteria</taxon>
        <taxon>Bacillati</taxon>
        <taxon>Actinomycetota</taxon>
        <taxon>Actinomycetes</taxon>
        <taxon>Micrococcales</taxon>
        <taxon>Dermabacteraceae</taxon>
        <taxon>Brachybacterium</taxon>
    </lineage>
</organism>
<dbReference type="AlphaFoldDB" id="A0A291H2C3"/>
<evidence type="ECO:0000256" key="1">
    <source>
        <dbReference type="SAM" id="Phobius"/>
    </source>
</evidence>
<feature type="transmembrane region" description="Helical" evidence="1">
    <location>
        <begin position="21"/>
        <end position="42"/>
    </location>
</feature>
<dbReference type="KEGG" id="bgg:CFK41_12570"/>
<sequence length="172" mass="17630">MIVGAEQDGQAPAPLSGPSPLLPGLVAIAGVVLTVLAVLATVRTVSAAGQARPMLVPVLVAGLALGGYSMTRLLQLLLLATSRARRRAAGADLPPVRWQLLDDHSLHAVWVSGVGASIGLMGLLGVWSLLDGHPSGLEPGWPLLLVGGGAALMAHLARQRASRAWQEAGEVE</sequence>
<keyword evidence="1" id="KW-0812">Transmembrane</keyword>
<evidence type="ECO:0000313" key="3">
    <source>
        <dbReference type="Proteomes" id="UP000217889"/>
    </source>
</evidence>
<protein>
    <recommendedName>
        <fullName evidence="4">DUF3180 domain-containing protein</fullName>
    </recommendedName>
</protein>
<evidence type="ECO:0008006" key="4">
    <source>
        <dbReference type="Google" id="ProtNLM"/>
    </source>
</evidence>
<keyword evidence="3" id="KW-1185">Reference proteome</keyword>
<dbReference type="Proteomes" id="UP000217889">
    <property type="component" value="Chromosome"/>
</dbReference>
<feature type="transmembrane region" description="Helical" evidence="1">
    <location>
        <begin position="139"/>
        <end position="157"/>
    </location>
</feature>